<accession>A0A1G7TS88</accession>
<proteinExistence type="predicted"/>
<dbReference type="EMBL" id="FNCG01000003">
    <property type="protein sequence ID" value="SDG38138.1"/>
    <property type="molecule type" value="Genomic_DNA"/>
</dbReference>
<reference evidence="2" key="1">
    <citation type="submission" date="2016-10" db="EMBL/GenBank/DDBJ databases">
        <authorList>
            <person name="Varghese N."/>
            <person name="Submissions S."/>
        </authorList>
    </citation>
    <scope>NUCLEOTIDE SEQUENCE [LARGE SCALE GENOMIC DNA]</scope>
    <source>
        <strain evidence="2">Gh-67</strain>
    </source>
</reference>
<protein>
    <submittedName>
        <fullName evidence="1">Uncharacterized protein</fullName>
    </submittedName>
</protein>
<dbReference type="AlphaFoldDB" id="A0A1G7TS88"/>
<dbReference type="Proteomes" id="UP000199705">
    <property type="component" value="Unassembled WGS sequence"/>
</dbReference>
<keyword evidence="2" id="KW-1185">Reference proteome</keyword>
<sequence length="83" mass="9611">MLLERSNLEIGEYNYVVSRPDFDEYVNGILIIESKTLGAYFISPLYANGCPIVVFQTALGKRYPNCLFRAPTYHPKLIWCKYL</sequence>
<dbReference type="STRING" id="551996.SAMN05192573_103250"/>
<evidence type="ECO:0000313" key="2">
    <source>
        <dbReference type="Proteomes" id="UP000199705"/>
    </source>
</evidence>
<name>A0A1G7TS88_9SPHI</name>
<evidence type="ECO:0000313" key="1">
    <source>
        <dbReference type="EMBL" id="SDG38138.1"/>
    </source>
</evidence>
<organism evidence="1 2">
    <name type="scientific">Mucilaginibacter gossypii</name>
    <dbReference type="NCBI Taxonomy" id="551996"/>
    <lineage>
        <taxon>Bacteria</taxon>
        <taxon>Pseudomonadati</taxon>
        <taxon>Bacteroidota</taxon>
        <taxon>Sphingobacteriia</taxon>
        <taxon>Sphingobacteriales</taxon>
        <taxon>Sphingobacteriaceae</taxon>
        <taxon>Mucilaginibacter</taxon>
    </lineage>
</organism>
<gene>
    <name evidence="1" type="ORF">SAMN05192573_103250</name>
</gene>